<dbReference type="RefSeq" id="WP_160146042.1">
    <property type="nucleotide sequence ID" value="NZ_BIFQ01000001.1"/>
</dbReference>
<evidence type="ECO:0000313" key="1">
    <source>
        <dbReference type="EMBL" id="GCE07198.1"/>
    </source>
</evidence>
<sequence>MKTDRFYLEQVLEEAEQAGQEGTYPSSNPAWRMPPCWRTACWLIT</sequence>
<proteinExistence type="predicted"/>
<dbReference type="AlphaFoldDB" id="A0A401ZK38"/>
<reference evidence="2" key="1">
    <citation type="submission" date="2018-12" db="EMBL/GenBank/DDBJ databases">
        <title>Tengunoibacter tsumagoiensis gen. nov., sp. nov., Dictyobacter kobayashii sp. nov., D. alpinus sp. nov., and D. joshuensis sp. nov. and description of Dictyobacteraceae fam. nov. within the order Ktedonobacterales isolated from Tengu-no-mugimeshi.</title>
        <authorList>
            <person name="Wang C.M."/>
            <person name="Zheng Y."/>
            <person name="Sakai Y."/>
            <person name="Toyoda A."/>
            <person name="Minakuchi Y."/>
            <person name="Abe K."/>
            <person name="Yokota A."/>
            <person name="Yabe S."/>
        </authorList>
    </citation>
    <scope>NUCLEOTIDE SEQUENCE [LARGE SCALE GENOMIC DNA]</scope>
    <source>
        <strain evidence="2">S-27</strain>
    </source>
</reference>
<gene>
    <name evidence="1" type="ORF">KDAU_45270</name>
</gene>
<comment type="caution">
    <text evidence="1">The sequence shown here is derived from an EMBL/GenBank/DDBJ whole genome shotgun (WGS) entry which is preliminary data.</text>
</comment>
<dbReference type="Proteomes" id="UP000287224">
    <property type="component" value="Unassembled WGS sequence"/>
</dbReference>
<organism evidence="1 2">
    <name type="scientific">Dictyobacter aurantiacus</name>
    <dbReference type="NCBI Taxonomy" id="1936993"/>
    <lineage>
        <taxon>Bacteria</taxon>
        <taxon>Bacillati</taxon>
        <taxon>Chloroflexota</taxon>
        <taxon>Ktedonobacteria</taxon>
        <taxon>Ktedonobacterales</taxon>
        <taxon>Dictyobacteraceae</taxon>
        <taxon>Dictyobacter</taxon>
    </lineage>
</organism>
<accession>A0A401ZK38</accession>
<name>A0A401ZK38_9CHLR</name>
<dbReference type="EMBL" id="BIFQ01000001">
    <property type="protein sequence ID" value="GCE07198.1"/>
    <property type="molecule type" value="Genomic_DNA"/>
</dbReference>
<keyword evidence="2" id="KW-1185">Reference proteome</keyword>
<evidence type="ECO:0000313" key="2">
    <source>
        <dbReference type="Proteomes" id="UP000287224"/>
    </source>
</evidence>
<protein>
    <submittedName>
        <fullName evidence="1">Uncharacterized protein</fullName>
    </submittedName>
</protein>